<dbReference type="PROSITE" id="PS51318">
    <property type="entry name" value="TAT"/>
    <property type="match status" value="1"/>
</dbReference>
<feature type="chain" id="PRO_5035886679" description="DUF1565 domain-containing protein" evidence="1">
    <location>
        <begin position="31"/>
        <end position="488"/>
    </location>
</feature>
<name>A0A8T0BY66_9GAMM</name>
<dbReference type="RefSeq" id="WP_010381367.1">
    <property type="nucleotide sequence ID" value="NZ_AHCD03000044.1"/>
</dbReference>
<feature type="signal peptide" evidence="1">
    <location>
        <begin position="1"/>
        <end position="30"/>
    </location>
</feature>
<dbReference type="AlphaFoldDB" id="A0A8T0BY66"/>
<reference evidence="2 3" key="1">
    <citation type="journal article" date="2012" name="J. Bacteriol.">
        <title>Genome sequence of the cycloprodigiosin-producing bacterial strain Pseudoalteromonas rubra ATCC 29570(T).</title>
        <authorList>
            <person name="Xie B.B."/>
            <person name="Shu Y.L."/>
            <person name="Qin Q.L."/>
            <person name="Rong J.C."/>
            <person name="Zhang X.Y."/>
            <person name="Chen X.L."/>
            <person name="Zhou B.C."/>
            <person name="Zhang Y.Z."/>
        </authorList>
    </citation>
    <scope>NUCLEOTIDE SEQUENCE [LARGE SCALE GENOMIC DNA]</scope>
    <source>
        <strain evidence="2 3">DSM 6842</strain>
    </source>
</reference>
<evidence type="ECO:0008006" key="4">
    <source>
        <dbReference type="Google" id="ProtNLM"/>
    </source>
</evidence>
<evidence type="ECO:0000313" key="2">
    <source>
        <dbReference type="EMBL" id="KAF7780950.1"/>
    </source>
</evidence>
<protein>
    <recommendedName>
        <fullName evidence="4">DUF1565 domain-containing protein</fullName>
    </recommendedName>
</protein>
<comment type="caution">
    <text evidence="2">The sequence shown here is derived from an EMBL/GenBank/DDBJ whole genome shotgun (WGS) entry which is preliminary data.</text>
</comment>
<dbReference type="GeneID" id="61359915"/>
<keyword evidence="1" id="KW-0732">Signal</keyword>
<sequence>MNDNNNFSRRRFIASAGLVGLAGASGAVSASTGEVVVPSKTSPSVTEGEKVWYVNALTGSDNNDGSMDAPFATPQAAWDNLPDVILHQQTIELAEGIYNTSSRPSNAASQFGRPALLMCNGKTIVSRTTRTGNTMSGGVVIRAALNAQVVLDSAVGYSTAVVYVTGQSAQVAFQDLTLRASSQPVSELIAAHRGAKVHGVNITFDASNGNAATCILAESMGSEVELKYARLLNGNGSSYGANAMVDSAILLSTDTQYDDGTFRHSCSGNSYLAFVDSGTLLSPVVVYNSVLNIVGQSSTQAVDIKNTIELQSASATMTYASFSSEGKLVSHSSSVRSDTVTFVEPWQLHTSMLTARSTVNQSAAAPVKLYSGSSIDTSLGGNQLDNIGVFDCVLHGDDQVITVPMSSHTVSINGNGANRIGCELDASEFSDGSIIYVEGSTWGCQFVGGQHMYLNKPLNIGNGQGYYSGATFVKVNGKLRLVAVGQLN</sequence>
<gene>
    <name evidence="2" type="ORF">PRUB_b0010</name>
</gene>
<evidence type="ECO:0000256" key="1">
    <source>
        <dbReference type="SAM" id="SignalP"/>
    </source>
</evidence>
<proteinExistence type="predicted"/>
<organism evidence="2 3">
    <name type="scientific">Pseudoalteromonas rubra</name>
    <dbReference type="NCBI Taxonomy" id="43658"/>
    <lineage>
        <taxon>Bacteria</taxon>
        <taxon>Pseudomonadati</taxon>
        <taxon>Pseudomonadota</taxon>
        <taxon>Gammaproteobacteria</taxon>
        <taxon>Alteromonadales</taxon>
        <taxon>Pseudoalteromonadaceae</taxon>
        <taxon>Pseudoalteromonas</taxon>
    </lineage>
</organism>
<dbReference type="SUPFAM" id="SSF51126">
    <property type="entry name" value="Pectin lyase-like"/>
    <property type="match status" value="1"/>
</dbReference>
<dbReference type="Proteomes" id="UP000016480">
    <property type="component" value="Unassembled WGS sequence"/>
</dbReference>
<dbReference type="InterPro" id="IPR006311">
    <property type="entry name" value="TAT_signal"/>
</dbReference>
<evidence type="ECO:0000313" key="3">
    <source>
        <dbReference type="Proteomes" id="UP000016480"/>
    </source>
</evidence>
<dbReference type="InterPro" id="IPR012334">
    <property type="entry name" value="Pectin_lyas_fold"/>
</dbReference>
<dbReference type="InterPro" id="IPR011050">
    <property type="entry name" value="Pectin_lyase_fold/virulence"/>
</dbReference>
<accession>A0A8T0BY66</accession>
<dbReference type="EMBL" id="AHCD03000044">
    <property type="protein sequence ID" value="KAF7780950.1"/>
    <property type="molecule type" value="Genomic_DNA"/>
</dbReference>
<dbReference type="Gene3D" id="2.160.20.10">
    <property type="entry name" value="Single-stranded right-handed beta-helix, Pectin lyase-like"/>
    <property type="match status" value="1"/>
</dbReference>